<gene>
    <name evidence="11" type="ORF">AB6A40_011589</name>
</gene>
<keyword evidence="12" id="KW-1185">Reference proteome</keyword>
<reference evidence="11 12" key="1">
    <citation type="submission" date="2024-08" db="EMBL/GenBank/DDBJ databases">
        <title>Gnathostoma spinigerum genome.</title>
        <authorList>
            <person name="Gonzalez-Bertolin B."/>
            <person name="Monzon S."/>
            <person name="Zaballos A."/>
            <person name="Jimenez P."/>
            <person name="Dekumyoy P."/>
            <person name="Varona S."/>
            <person name="Cuesta I."/>
            <person name="Sumanam S."/>
            <person name="Adisakwattana P."/>
            <person name="Gasser R.B."/>
            <person name="Hernandez-Gonzalez A."/>
            <person name="Young N.D."/>
            <person name="Perteguer M.J."/>
        </authorList>
    </citation>
    <scope>NUCLEOTIDE SEQUENCE [LARGE SCALE GENOMIC DNA]</scope>
    <source>
        <strain evidence="11">AL3</strain>
        <tissue evidence="11">Liver</tissue>
    </source>
</reference>
<evidence type="ECO:0000256" key="9">
    <source>
        <dbReference type="ARBA" id="ARBA00023136"/>
    </source>
</evidence>
<evidence type="ECO:0000256" key="3">
    <source>
        <dbReference type="ARBA" id="ARBA00007063"/>
    </source>
</evidence>
<feature type="transmembrane region" description="Helical" evidence="10">
    <location>
        <begin position="110"/>
        <end position="131"/>
    </location>
</feature>
<evidence type="ECO:0000256" key="8">
    <source>
        <dbReference type="ARBA" id="ARBA00022989"/>
    </source>
</evidence>
<protein>
    <recommendedName>
        <fullName evidence="10">Mannosyltransferase</fullName>
        <ecNumber evidence="10">2.4.1.-</ecNumber>
    </recommendedName>
</protein>
<comment type="pathway">
    <text evidence="2">Protein modification; protein glycosylation.</text>
</comment>
<keyword evidence="5" id="KW-0808">Transferase</keyword>
<comment type="caution">
    <text evidence="10">Lacks conserved residue(s) required for the propagation of feature annotation.</text>
</comment>
<sequence length="147" mass="16096">MAAYLNNEWFVAIFCTALSALVGWPFAAILGLPVVLEMALVQYRRLLFTLLNYSFLSGGVLVILLVIVDTFFYGKPVLAPLNIVLYNVLSSHGPDLYGVEPLSYYLKNLILNWNVACVLTPLSVPVAGLAFSSLRSLRDETATVPLG</sequence>
<accession>A0ABD6EZG1</accession>
<comment type="similarity">
    <text evidence="3 10">Belongs to the glycosyltransferase 22 family.</text>
</comment>
<dbReference type="GO" id="GO:0016757">
    <property type="term" value="F:glycosyltransferase activity"/>
    <property type="evidence" value="ECO:0007669"/>
    <property type="project" value="UniProtKB-KW"/>
</dbReference>
<dbReference type="InterPro" id="IPR005599">
    <property type="entry name" value="GPI_mannosylTrfase"/>
</dbReference>
<dbReference type="GO" id="GO:0005789">
    <property type="term" value="C:endoplasmic reticulum membrane"/>
    <property type="evidence" value="ECO:0007669"/>
    <property type="project" value="UniProtKB-SubCell"/>
</dbReference>
<dbReference type="PANTHER" id="PTHR22760">
    <property type="entry name" value="GLYCOSYLTRANSFERASE"/>
    <property type="match status" value="1"/>
</dbReference>
<keyword evidence="4 10" id="KW-0328">Glycosyltransferase</keyword>
<dbReference type="EC" id="2.4.1.-" evidence="10"/>
<evidence type="ECO:0000256" key="6">
    <source>
        <dbReference type="ARBA" id="ARBA00022692"/>
    </source>
</evidence>
<keyword evidence="7 10" id="KW-0256">Endoplasmic reticulum</keyword>
<feature type="transmembrane region" description="Helical" evidence="10">
    <location>
        <begin position="47"/>
        <end position="68"/>
    </location>
</feature>
<keyword evidence="8 10" id="KW-1133">Transmembrane helix</keyword>
<evidence type="ECO:0000256" key="10">
    <source>
        <dbReference type="RuleBase" id="RU363075"/>
    </source>
</evidence>
<dbReference type="AlphaFoldDB" id="A0ABD6EZG1"/>
<name>A0ABD6EZG1_9BILA</name>
<comment type="subcellular location">
    <subcellularLocation>
        <location evidence="1 10">Endoplasmic reticulum membrane</location>
        <topology evidence="1 10">Multi-pass membrane protein</topology>
    </subcellularLocation>
</comment>
<dbReference type="Pfam" id="PF03901">
    <property type="entry name" value="Glyco_transf_22"/>
    <property type="match status" value="1"/>
</dbReference>
<dbReference type="PANTHER" id="PTHR22760:SF2">
    <property type="entry name" value="ALPHA-1,2-MANNOSYLTRANSFERASE ALG9"/>
    <property type="match status" value="1"/>
</dbReference>
<evidence type="ECO:0000256" key="1">
    <source>
        <dbReference type="ARBA" id="ARBA00004477"/>
    </source>
</evidence>
<evidence type="ECO:0000256" key="5">
    <source>
        <dbReference type="ARBA" id="ARBA00022679"/>
    </source>
</evidence>
<organism evidence="11 12">
    <name type="scientific">Gnathostoma spinigerum</name>
    <dbReference type="NCBI Taxonomy" id="75299"/>
    <lineage>
        <taxon>Eukaryota</taxon>
        <taxon>Metazoa</taxon>
        <taxon>Ecdysozoa</taxon>
        <taxon>Nematoda</taxon>
        <taxon>Chromadorea</taxon>
        <taxon>Rhabditida</taxon>
        <taxon>Spirurina</taxon>
        <taxon>Gnathostomatomorpha</taxon>
        <taxon>Gnathostomatoidea</taxon>
        <taxon>Gnathostomatidae</taxon>
        <taxon>Gnathostoma</taxon>
    </lineage>
</organism>
<keyword evidence="6 10" id="KW-0812">Transmembrane</keyword>
<dbReference type="Proteomes" id="UP001608902">
    <property type="component" value="Unassembled WGS sequence"/>
</dbReference>
<evidence type="ECO:0000313" key="12">
    <source>
        <dbReference type="Proteomes" id="UP001608902"/>
    </source>
</evidence>
<evidence type="ECO:0000256" key="7">
    <source>
        <dbReference type="ARBA" id="ARBA00022824"/>
    </source>
</evidence>
<evidence type="ECO:0000256" key="4">
    <source>
        <dbReference type="ARBA" id="ARBA00022676"/>
    </source>
</evidence>
<evidence type="ECO:0000313" key="11">
    <source>
        <dbReference type="EMBL" id="MFH4984880.1"/>
    </source>
</evidence>
<proteinExistence type="inferred from homology"/>
<comment type="caution">
    <text evidence="11">The sequence shown here is derived from an EMBL/GenBank/DDBJ whole genome shotgun (WGS) entry which is preliminary data.</text>
</comment>
<feature type="transmembrane region" description="Helical" evidence="10">
    <location>
        <begin position="12"/>
        <end position="35"/>
    </location>
</feature>
<dbReference type="EMBL" id="JBGFUD010022741">
    <property type="protein sequence ID" value="MFH4984880.1"/>
    <property type="molecule type" value="Genomic_DNA"/>
</dbReference>
<keyword evidence="9 10" id="KW-0472">Membrane</keyword>
<evidence type="ECO:0000256" key="2">
    <source>
        <dbReference type="ARBA" id="ARBA00004922"/>
    </source>
</evidence>